<dbReference type="RefSeq" id="WP_056955561.1">
    <property type="nucleotide sequence ID" value="NZ_AZFK01000087.1"/>
</dbReference>
<dbReference type="GO" id="GO:0008234">
    <property type="term" value="F:cysteine-type peptidase activity"/>
    <property type="evidence" value="ECO:0007669"/>
    <property type="project" value="UniProtKB-KW"/>
</dbReference>
<dbReference type="InterPro" id="IPR038765">
    <property type="entry name" value="Papain-like_cys_pep_sf"/>
</dbReference>
<comment type="similarity">
    <text evidence="1">Belongs to the peptidase C40 family.</text>
</comment>
<dbReference type="InterPro" id="IPR010572">
    <property type="entry name" value="Tail_dom"/>
</dbReference>
<dbReference type="InterPro" id="IPR000064">
    <property type="entry name" value="NLP_P60_dom"/>
</dbReference>
<organism evidence="7 8">
    <name type="scientific">Limosilactobacillus ingluviei DSM 15946</name>
    <dbReference type="NCBI Taxonomy" id="1423760"/>
    <lineage>
        <taxon>Bacteria</taxon>
        <taxon>Bacillati</taxon>
        <taxon>Bacillota</taxon>
        <taxon>Bacilli</taxon>
        <taxon>Lactobacillales</taxon>
        <taxon>Lactobacillaceae</taxon>
        <taxon>Limosilactobacillus</taxon>
    </lineage>
</organism>
<dbReference type="PROSITE" id="PS51935">
    <property type="entry name" value="NLPC_P60"/>
    <property type="match status" value="1"/>
</dbReference>
<dbReference type="EMBL" id="AZFK01000087">
    <property type="protein sequence ID" value="KRL87795.1"/>
    <property type="molecule type" value="Genomic_DNA"/>
</dbReference>
<evidence type="ECO:0000313" key="8">
    <source>
        <dbReference type="Proteomes" id="UP000050816"/>
    </source>
</evidence>
<dbReference type="PATRIC" id="fig|1423760.3.peg.923"/>
<name>A0A0R1U9A6_9LACO</name>
<dbReference type="InterPro" id="IPR051794">
    <property type="entry name" value="PG_Endopeptidase_C40"/>
</dbReference>
<evidence type="ECO:0000259" key="6">
    <source>
        <dbReference type="PROSITE" id="PS51935"/>
    </source>
</evidence>
<evidence type="ECO:0000256" key="1">
    <source>
        <dbReference type="ARBA" id="ARBA00007074"/>
    </source>
</evidence>
<sequence length="550" mass="60030">MLSIGIENYDGQQSVVSAYGVSVTTTINALATLSFSFNATGQNLLAEGLIGPYTLFTTPDGQQYRLTTSNPVPNNEFRVYAISATHIGRDLNDTFVEDTLKGKQSLKACMDLVVKDTGFKYQIDDKFDDHDFGDAEIGNAAADSILSSIAEAWSCEYYFDNKTIHLAKSIGRDGSFLFIDAVNASHIAWTESYDSVKTAIKGYGKQVEQTTSSTDDSGDSGSGSASGGAAEFISYTRSFVGRVPYVWGGNTPSGWDCSGFVAYVYNHFGVPMHQPTTYEEYQGSVVGPPYQTGDMLFWGARGGTYHVALALDSNTLVMAANPSRGTVQQSINAWRPDFGVRNGAMAAKLSTGSTTTTSAPQETVEDAAPEYTCQAEYISPLANKKNIGKRWAEPYYSDTITDEGALKAELKKQLHDYPDVQYTVDWISFTKNVGGFANEIKIGNKGWLRDRMGTDVSVRIQSITQVLDNSDPSNKGSITFGNKIFDASVWNDRQKSAGVTKEQLEKLQRRINQLSNITTTQLPTMNSDEEATLDDYLKSHESESNASQDG</sequence>
<evidence type="ECO:0000313" key="7">
    <source>
        <dbReference type="EMBL" id="KRL87795.1"/>
    </source>
</evidence>
<dbReference type="Pfam" id="PF06605">
    <property type="entry name" value="Prophage_tail"/>
    <property type="match status" value="1"/>
</dbReference>
<dbReference type="Gene3D" id="3.90.1720.10">
    <property type="entry name" value="endopeptidase domain like (from Nostoc punctiforme)"/>
    <property type="match status" value="1"/>
</dbReference>
<keyword evidence="3" id="KW-0378">Hydrolase</keyword>
<feature type="domain" description="NlpC/P60" evidence="6">
    <location>
        <begin position="226"/>
        <end position="350"/>
    </location>
</feature>
<dbReference type="PANTHER" id="PTHR47359">
    <property type="entry name" value="PEPTIDOGLYCAN DL-ENDOPEPTIDASE CWLO"/>
    <property type="match status" value="1"/>
</dbReference>
<dbReference type="AlphaFoldDB" id="A0A0R1U9A6"/>
<evidence type="ECO:0000256" key="4">
    <source>
        <dbReference type="ARBA" id="ARBA00022807"/>
    </source>
</evidence>
<dbReference type="Gene3D" id="3.55.50.40">
    <property type="match status" value="1"/>
</dbReference>
<comment type="caution">
    <text evidence="7">The sequence shown here is derived from an EMBL/GenBank/DDBJ whole genome shotgun (WGS) entry which is preliminary data.</text>
</comment>
<protein>
    <recommendedName>
        <fullName evidence="6">NlpC/P60 domain-containing protein</fullName>
    </recommendedName>
</protein>
<dbReference type="GO" id="GO:0006508">
    <property type="term" value="P:proteolysis"/>
    <property type="evidence" value="ECO:0007669"/>
    <property type="project" value="UniProtKB-KW"/>
</dbReference>
<dbReference type="SUPFAM" id="SSF54001">
    <property type="entry name" value="Cysteine proteinases"/>
    <property type="match status" value="1"/>
</dbReference>
<keyword evidence="2" id="KW-0645">Protease</keyword>
<dbReference type="Proteomes" id="UP000050816">
    <property type="component" value="Unassembled WGS sequence"/>
</dbReference>
<evidence type="ECO:0000256" key="2">
    <source>
        <dbReference type="ARBA" id="ARBA00022670"/>
    </source>
</evidence>
<keyword evidence="4" id="KW-0788">Thiol protease</keyword>
<feature type="region of interest" description="Disordered" evidence="5">
    <location>
        <begin position="521"/>
        <end position="550"/>
    </location>
</feature>
<accession>A0A0R1U9A6</accession>
<gene>
    <name evidence="7" type="ORF">FC43_GL000897</name>
</gene>
<reference evidence="7 8" key="1">
    <citation type="journal article" date="2015" name="Genome Announc.">
        <title>Expanding the biotechnology potential of lactobacilli through comparative genomics of 213 strains and associated genera.</title>
        <authorList>
            <person name="Sun Z."/>
            <person name="Harris H.M."/>
            <person name="McCann A."/>
            <person name="Guo C."/>
            <person name="Argimon S."/>
            <person name="Zhang W."/>
            <person name="Yang X."/>
            <person name="Jeffery I.B."/>
            <person name="Cooney J.C."/>
            <person name="Kagawa T.F."/>
            <person name="Liu W."/>
            <person name="Song Y."/>
            <person name="Salvetti E."/>
            <person name="Wrobel A."/>
            <person name="Rasinkangas P."/>
            <person name="Parkhill J."/>
            <person name="Rea M.C."/>
            <person name="O'Sullivan O."/>
            <person name="Ritari J."/>
            <person name="Douillard F.P."/>
            <person name="Paul Ross R."/>
            <person name="Yang R."/>
            <person name="Briner A.E."/>
            <person name="Felis G.E."/>
            <person name="de Vos W.M."/>
            <person name="Barrangou R."/>
            <person name="Klaenhammer T.R."/>
            <person name="Caufield P.W."/>
            <person name="Cui Y."/>
            <person name="Zhang H."/>
            <person name="O'Toole P.W."/>
        </authorList>
    </citation>
    <scope>NUCLEOTIDE SEQUENCE [LARGE SCALE GENOMIC DNA]</scope>
    <source>
        <strain evidence="7 8">DSM 15946</strain>
    </source>
</reference>
<dbReference type="Pfam" id="PF00877">
    <property type="entry name" value="NLPC_P60"/>
    <property type="match status" value="1"/>
</dbReference>
<evidence type="ECO:0000256" key="5">
    <source>
        <dbReference type="SAM" id="MobiDB-lite"/>
    </source>
</evidence>
<evidence type="ECO:0000256" key="3">
    <source>
        <dbReference type="ARBA" id="ARBA00022801"/>
    </source>
</evidence>
<dbReference type="PANTHER" id="PTHR47359:SF3">
    <property type="entry name" value="NLP_P60 DOMAIN-CONTAINING PROTEIN-RELATED"/>
    <property type="match status" value="1"/>
</dbReference>
<proteinExistence type="inferred from homology"/>